<evidence type="ECO:0000313" key="4">
    <source>
        <dbReference type="WBParaSite" id="ALUE_0001715701-mRNA-1"/>
    </source>
</evidence>
<dbReference type="Proteomes" id="UP000036681">
    <property type="component" value="Unplaced"/>
</dbReference>
<dbReference type="PROSITE" id="PS00022">
    <property type="entry name" value="EGF_1"/>
    <property type="match status" value="1"/>
</dbReference>
<reference evidence="4" key="1">
    <citation type="submission" date="2017-02" db="UniProtKB">
        <authorList>
            <consortium name="WormBaseParasite"/>
        </authorList>
    </citation>
    <scope>IDENTIFICATION</scope>
</reference>
<feature type="transmembrane region" description="Helical" evidence="1">
    <location>
        <begin position="205"/>
        <end position="222"/>
    </location>
</feature>
<keyword evidence="3" id="KW-1185">Reference proteome</keyword>
<keyword evidence="1" id="KW-0812">Transmembrane</keyword>
<dbReference type="SUPFAM" id="SSF57196">
    <property type="entry name" value="EGF/Laminin"/>
    <property type="match status" value="1"/>
</dbReference>
<keyword evidence="1" id="KW-1133">Transmembrane helix</keyword>
<dbReference type="InterPro" id="IPR000742">
    <property type="entry name" value="EGF"/>
</dbReference>
<evidence type="ECO:0000259" key="2">
    <source>
        <dbReference type="PROSITE" id="PS00022"/>
    </source>
</evidence>
<keyword evidence="1" id="KW-0472">Membrane</keyword>
<organism evidence="3 4">
    <name type="scientific">Ascaris lumbricoides</name>
    <name type="common">Giant roundworm</name>
    <dbReference type="NCBI Taxonomy" id="6252"/>
    <lineage>
        <taxon>Eukaryota</taxon>
        <taxon>Metazoa</taxon>
        <taxon>Ecdysozoa</taxon>
        <taxon>Nematoda</taxon>
        <taxon>Chromadorea</taxon>
        <taxon>Rhabditida</taxon>
        <taxon>Spirurina</taxon>
        <taxon>Ascaridomorpha</taxon>
        <taxon>Ascaridoidea</taxon>
        <taxon>Ascarididae</taxon>
        <taxon>Ascaris</taxon>
    </lineage>
</organism>
<evidence type="ECO:0000256" key="1">
    <source>
        <dbReference type="SAM" id="Phobius"/>
    </source>
</evidence>
<protein>
    <submittedName>
        <fullName evidence="4">EGF-like domain-containing protein</fullName>
    </submittedName>
</protein>
<sequence length="329" mass="38024">MNDISLKYSSDPEPRSEFESSLKMIKTTISTVYVPMGRNLKLRCAAFDKLDYTGSYPIWNESGKNTVWTAFSPFGFTRIRKMFEPSHFNYSSQSKYPNDGILYAYTIQKRHETLYDCHILAKGNIEWVSRVLLVVQDCDTEENELKAYNNKRNPCQYGACVVEPFPQTPEFERVKCNCVTQYTGEFCNVLVEGALIRELIHFSPFIGHMLAFLFVFIFYFCCRHGDSKPKISLIDEVPEVPRTIDDPKMLYPAALLPEIEEEQQHEEELDAFAKKISLIDEVPEVPRTIDDPKVLYPAALLPEIEEEQQHEEELDAFAVTKLLKELQKS</sequence>
<dbReference type="WBParaSite" id="ALUE_0001715701-mRNA-1">
    <property type="protein sequence ID" value="ALUE_0001715701-mRNA-1"/>
    <property type="gene ID" value="ALUE_0001715701"/>
</dbReference>
<feature type="domain" description="EGF-like" evidence="2">
    <location>
        <begin position="176"/>
        <end position="187"/>
    </location>
</feature>
<evidence type="ECO:0000313" key="3">
    <source>
        <dbReference type="Proteomes" id="UP000036681"/>
    </source>
</evidence>
<accession>A0A0M3IFY1</accession>
<proteinExistence type="predicted"/>
<name>A0A0M3IFY1_ASCLU</name>
<dbReference type="AlphaFoldDB" id="A0A0M3IFY1"/>